<keyword evidence="8 12" id="KW-0798">TonB box</keyword>
<evidence type="ECO:0000256" key="7">
    <source>
        <dbReference type="ARBA" id="ARBA00023065"/>
    </source>
</evidence>
<keyword evidence="4" id="KW-0410">Iron transport</keyword>
<evidence type="ECO:0000256" key="13">
    <source>
        <dbReference type="SAM" id="SignalP"/>
    </source>
</evidence>
<feature type="domain" description="TonB-dependent receptor plug" evidence="15">
    <location>
        <begin position="70"/>
        <end position="179"/>
    </location>
</feature>
<evidence type="ECO:0000256" key="1">
    <source>
        <dbReference type="ARBA" id="ARBA00004571"/>
    </source>
</evidence>
<evidence type="ECO:0000313" key="17">
    <source>
        <dbReference type="Proteomes" id="UP000258016"/>
    </source>
</evidence>
<evidence type="ECO:0000313" key="16">
    <source>
        <dbReference type="EMBL" id="ASR50839.1"/>
    </source>
</evidence>
<keyword evidence="3 11" id="KW-1134">Transmembrane beta strand</keyword>
<dbReference type="InterPro" id="IPR039426">
    <property type="entry name" value="TonB-dep_rcpt-like"/>
</dbReference>
<reference evidence="16 17" key="1">
    <citation type="submission" date="2017-03" db="EMBL/GenBank/DDBJ databases">
        <title>Complete genome sequence of Blastomonas fulva degrading microcsystin LR.</title>
        <authorList>
            <person name="Lee H.-g."/>
            <person name="Jin L."/>
            <person name="oh H.-M."/>
        </authorList>
    </citation>
    <scope>NUCLEOTIDE SEQUENCE [LARGE SCALE GENOMIC DNA]</scope>
    <source>
        <strain evidence="16 17">T2</strain>
    </source>
</reference>
<evidence type="ECO:0000256" key="6">
    <source>
        <dbReference type="ARBA" id="ARBA00023004"/>
    </source>
</evidence>
<dbReference type="Pfam" id="PF00593">
    <property type="entry name" value="TonB_dep_Rec_b-barrel"/>
    <property type="match status" value="1"/>
</dbReference>
<keyword evidence="10 11" id="KW-0998">Cell outer membrane</keyword>
<accession>A0ABM6M4R4</accession>
<keyword evidence="17" id="KW-1185">Reference proteome</keyword>
<dbReference type="PANTHER" id="PTHR32552:SF81">
    <property type="entry name" value="TONB-DEPENDENT OUTER MEMBRANE RECEPTOR"/>
    <property type="match status" value="1"/>
</dbReference>
<keyword evidence="6" id="KW-0408">Iron</keyword>
<proteinExistence type="inferred from homology"/>
<evidence type="ECO:0000256" key="2">
    <source>
        <dbReference type="ARBA" id="ARBA00022448"/>
    </source>
</evidence>
<evidence type="ECO:0000256" key="10">
    <source>
        <dbReference type="ARBA" id="ARBA00023237"/>
    </source>
</evidence>
<keyword evidence="2 11" id="KW-0813">Transport</keyword>
<evidence type="ECO:0008006" key="18">
    <source>
        <dbReference type="Google" id="ProtNLM"/>
    </source>
</evidence>
<evidence type="ECO:0000256" key="11">
    <source>
        <dbReference type="PROSITE-ProRule" id="PRU01360"/>
    </source>
</evidence>
<evidence type="ECO:0000256" key="5">
    <source>
        <dbReference type="ARBA" id="ARBA00022692"/>
    </source>
</evidence>
<dbReference type="Proteomes" id="UP000258016">
    <property type="component" value="Chromosome"/>
</dbReference>
<feature type="domain" description="TonB-dependent receptor-like beta-barrel" evidence="14">
    <location>
        <begin position="334"/>
        <end position="747"/>
    </location>
</feature>
<comment type="similarity">
    <text evidence="11 12">Belongs to the TonB-dependent receptor family.</text>
</comment>
<dbReference type="Pfam" id="PF07715">
    <property type="entry name" value="Plug"/>
    <property type="match status" value="1"/>
</dbReference>
<dbReference type="SUPFAM" id="SSF56935">
    <property type="entry name" value="Porins"/>
    <property type="match status" value="1"/>
</dbReference>
<dbReference type="InterPro" id="IPR012910">
    <property type="entry name" value="Plug_dom"/>
</dbReference>
<dbReference type="InterPro" id="IPR000531">
    <property type="entry name" value="Beta-barrel_TonB"/>
</dbReference>
<keyword evidence="9 11" id="KW-0472">Membrane</keyword>
<sequence>MVRTRTAAKGEALMKVSTYLSVSAFALGLATLAAPSAALAQDQAPEGAEVAQETGLRTIVVTAQRREESLQSVPVAVSAIDAQALATGAVDDLRDFAGRVPGLVVDPVNAGPSAAAIAIRGISFEDIEKSFDPAVGVVVDDVFIGTNTGQLLDAFDLESIEILRGPQGTLFGRNTIGGVINVRRSKPTGEWGVRASIGYAEYNTIRGRLVVNTPMIGDFLALKGFFFYDNTDGYLRNATQNNRRTNEYEVWTAGVTALITPSDNIEAVITYEHMEEDGEVATASVSNDRDLICLQVPVPGVGLVRAFQIPGNQCNRTPTNSRQLYTVFGNIQTPVRNKTDAISGTINIELGDFTLTSVTGWRKNNESVRQDFDSASINFFDTLRIQKYEQFSQEIRFAGDVTDWMDIVLGAYYFDSQYTLRQTSFFGFLGPNASAFQLSIGDSKSYAGFADARFKLSDKLTFGVGGRYTRDEKALVTNFALSPTGVCPVGFAGITAASCVGAEDFGEFTYRASLDYQFEGGQLAYASYSRGFRSGGFNGRAATPTAIGPYQPEIVDAYEIGLKADWLDRRLRTNIAIFQTDYSDKQEELVRPTLAPFNAIQAQETIVENAASARIKGIELEIVALPIDDLAFNFSATYLDANYQNFVRGGIDVSDLDLRRAPKYAWSAGFDYTRPVGDGEFRWSTIFRYVDKYSTCIVTDGALQAQGIITNERRCESSEREILDSTLSYKHDFGGANVTFSVFGRNLLDNRGLSSTLPVAGLFTFAGVRPPRQLGAEVMLEF</sequence>
<evidence type="ECO:0000259" key="15">
    <source>
        <dbReference type="Pfam" id="PF07715"/>
    </source>
</evidence>
<dbReference type="InterPro" id="IPR036942">
    <property type="entry name" value="Beta-barrel_TonB_sf"/>
</dbReference>
<keyword evidence="13" id="KW-0732">Signal</keyword>
<dbReference type="Gene3D" id="2.40.170.20">
    <property type="entry name" value="TonB-dependent receptor, beta-barrel domain"/>
    <property type="match status" value="1"/>
</dbReference>
<dbReference type="PANTHER" id="PTHR32552">
    <property type="entry name" value="FERRICHROME IRON RECEPTOR-RELATED"/>
    <property type="match status" value="1"/>
</dbReference>
<comment type="subcellular location">
    <subcellularLocation>
        <location evidence="1 11">Cell outer membrane</location>
        <topology evidence="1 11">Multi-pass membrane protein</topology>
    </subcellularLocation>
</comment>
<dbReference type="EMBL" id="CP020083">
    <property type="protein sequence ID" value="ASR50839.1"/>
    <property type="molecule type" value="Genomic_DNA"/>
</dbReference>
<organism evidence="16 17">
    <name type="scientific">Blastomonas fulva</name>
    <dbReference type="NCBI Taxonomy" id="1550728"/>
    <lineage>
        <taxon>Bacteria</taxon>
        <taxon>Pseudomonadati</taxon>
        <taxon>Pseudomonadota</taxon>
        <taxon>Alphaproteobacteria</taxon>
        <taxon>Sphingomonadales</taxon>
        <taxon>Sphingomonadaceae</taxon>
        <taxon>Blastomonas</taxon>
    </lineage>
</organism>
<keyword evidence="5 11" id="KW-0812">Transmembrane</keyword>
<dbReference type="PROSITE" id="PS52016">
    <property type="entry name" value="TONB_DEPENDENT_REC_3"/>
    <property type="match status" value="1"/>
</dbReference>
<evidence type="ECO:0000256" key="12">
    <source>
        <dbReference type="RuleBase" id="RU003357"/>
    </source>
</evidence>
<protein>
    <recommendedName>
        <fullName evidence="18">TonB-dependent receptor</fullName>
    </recommendedName>
</protein>
<evidence type="ECO:0000256" key="3">
    <source>
        <dbReference type="ARBA" id="ARBA00022452"/>
    </source>
</evidence>
<gene>
    <name evidence="16" type="ORF">B5J99_04590</name>
</gene>
<keyword evidence="7" id="KW-0406">Ion transport</keyword>
<evidence type="ECO:0000256" key="4">
    <source>
        <dbReference type="ARBA" id="ARBA00022496"/>
    </source>
</evidence>
<feature type="signal peptide" evidence="13">
    <location>
        <begin position="1"/>
        <end position="40"/>
    </location>
</feature>
<evidence type="ECO:0000256" key="9">
    <source>
        <dbReference type="ARBA" id="ARBA00023136"/>
    </source>
</evidence>
<evidence type="ECO:0000259" key="14">
    <source>
        <dbReference type="Pfam" id="PF00593"/>
    </source>
</evidence>
<feature type="chain" id="PRO_5045310775" description="TonB-dependent receptor" evidence="13">
    <location>
        <begin position="41"/>
        <end position="782"/>
    </location>
</feature>
<name>A0ABM6M4R4_9SPHN</name>
<evidence type="ECO:0000256" key="8">
    <source>
        <dbReference type="ARBA" id="ARBA00023077"/>
    </source>
</evidence>